<dbReference type="EMBL" id="VDDC01000004">
    <property type="protein sequence ID" value="TNH40988.1"/>
    <property type="molecule type" value="Genomic_DNA"/>
</dbReference>
<dbReference type="InterPro" id="IPR045767">
    <property type="entry name" value="DUF6134"/>
</dbReference>
<feature type="signal peptide" evidence="1">
    <location>
        <begin position="1"/>
        <end position="19"/>
    </location>
</feature>
<evidence type="ECO:0000313" key="2">
    <source>
        <dbReference type="EMBL" id="TNH40988.1"/>
    </source>
</evidence>
<dbReference type="Proteomes" id="UP000304880">
    <property type="component" value="Unassembled WGS sequence"/>
</dbReference>
<proteinExistence type="predicted"/>
<organism evidence="2 3">
    <name type="scientific">Paracoccus haeundaensis</name>
    <dbReference type="NCBI Taxonomy" id="225362"/>
    <lineage>
        <taxon>Bacteria</taxon>
        <taxon>Pseudomonadati</taxon>
        <taxon>Pseudomonadota</taxon>
        <taxon>Alphaproteobacteria</taxon>
        <taxon>Rhodobacterales</taxon>
        <taxon>Paracoccaceae</taxon>
        <taxon>Paracoccus</taxon>
    </lineage>
</organism>
<feature type="chain" id="PRO_5023144013" evidence="1">
    <location>
        <begin position="20"/>
        <end position="198"/>
    </location>
</feature>
<dbReference type="Pfam" id="PF19630">
    <property type="entry name" value="DUF6134"/>
    <property type="match status" value="1"/>
</dbReference>
<sequence>MTRLLSLLTALALAPAAIASPGASVPASGRLAFDVIRKDRDIGDYVVTFRGSGNDVTVDIATDVKVKVPVIGVAAYRFSQTSTETWRGGQLAGLTSRTDDNGTPHDIRVGATSLIPASLWNADMVRSSAVLNTIDGSTDPISVSNLGTENVATGSGTVAATHYALRGGLNRDLWYAGATLVHVRFAAEDGSQVDYVLR</sequence>
<keyword evidence="1" id="KW-0732">Signal</keyword>
<reference evidence="2 3" key="1">
    <citation type="submission" date="2019-06" db="EMBL/GenBank/DDBJ databases">
        <authorList>
            <person name="Li J."/>
        </authorList>
    </citation>
    <scope>NUCLEOTIDE SEQUENCE [LARGE SCALE GENOMIC DNA]</scope>
    <source>
        <strain evidence="2 3">CGMCC 1.8012</strain>
    </source>
</reference>
<accession>A0A5C4RAP7</accession>
<comment type="caution">
    <text evidence="2">The sequence shown here is derived from an EMBL/GenBank/DDBJ whole genome shotgun (WGS) entry which is preliminary data.</text>
</comment>
<keyword evidence="3" id="KW-1185">Reference proteome</keyword>
<dbReference type="RefSeq" id="WP_139597643.1">
    <property type="nucleotide sequence ID" value="NZ_VDDC01000004.1"/>
</dbReference>
<gene>
    <name evidence="2" type="ORF">FHD67_01790</name>
</gene>
<dbReference type="AlphaFoldDB" id="A0A5C4RAP7"/>
<evidence type="ECO:0000256" key="1">
    <source>
        <dbReference type="SAM" id="SignalP"/>
    </source>
</evidence>
<evidence type="ECO:0000313" key="3">
    <source>
        <dbReference type="Proteomes" id="UP000304880"/>
    </source>
</evidence>
<protein>
    <submittedName>
        <fullName evidence="2">Uncharacterized protein</fullName>
    </submittedName>
</protein>
<name>A0A5C4RAP7_9RHOB</name>